<dbReference type="InterPro" id="IPR000209">
    <property type="entry name" value="Peptidase_S8/S53_dom"/>
</dbReference>
<dbReference type="PANTHER" id="PTHR43806:SF11">
    <property type="entry name" value="CEREVISIN-RELATED"/>
    <property type="match status" value="1"/>
</dbReference>
<dbReference type="PANTHER" id="PTHR43806">
    <property type="entry name" value="PEPTIDASE S8"/>
    <property type="match status" value="1"/>
</dbReference>
<keyword evidence="4" id="KW-0378">Hydrolase</keyword>
<evidence type="ECO:0000313" key="9">
    <source>
        <dbReference type="EMBL" id="RLZ06436.1"/>
    </source>
</evidence>
<keyword evidence="2" id="KW-0645">Protease</keyword>
<reference evidence="9 10" key="1">
    <citation type="submission" date="2018-10" db="EMBL/GenBank/DDBJ databases">
        <authorList>
            <person name="Chen X."/>
        </authorList>
    </citation>
    <scope>NUCLEOTIDE SEQUENCE [LARGE SCALE GENOMIC DNA]</scope>
    <source>
        <strain evidence="9 10">YIM 102668</strain>
    </source>
</reference>
<evidence type="ECO:0000313" key="10">
    <source>
        <dbReference type="Proteomes" id="UP000275348"/>
    </source>
</evidence>
<dbReference type="PROSITE" id="PS00138">
    <property type="entry name" value="SUBTILASE_SER"/>
    <property type="match status" value="1"/>
</dbReference>
<dbReference type="GO" id="GO:0004252">
    <property type="term" value="F:serine-type endopeptidase activity"/>
    <property type="evidence" value="ECO:0007669"/>
    <property type="project" value="InterPro"/>
</dbReference>
<evidence type="ECO:0000256" key="6">
    <source>
        <dbReference type="SAM" id="SignalP"/>
    </source>
</evidence>
<evidence type="ECO:0000256" key="4">
    <source>
        <dbReference type="ARBA" id="ARBA00022801"/>
    </source>
</evidence>
<dbReference type="InterPro" id="IPR050131">
    <property type="entry name" value="Peptidase_S8_subtilisin-like"/>
</dbReference>
<protein>
    <submittedName>
        <fullName evidence="9">T9SS C-terminal target domain-containing protein</fullName>
    </submittedName>
</protein>
<dbReference type="InterPro" id="IPR026444">
    <property type="entry name" value="Secre_tail"/>
</dbReference>
<dbReference type="Pfam" id="PF18962">
    <property type="entry name" value="Por_Secre_tail"/>
    <property type="match status" value="1"/>
</dbReference>
<proteinExistence type="inferred from homology"/>
<comment type="caution">
    <text evidence="9">The sequence shown here is derived from an EMBL/GenBank/DDBJ whole genome shotgun (WGS) entry which is preliminary data.</text>
</comment>
<evidence type="ECO:0000259" key="8">
    <source>
        <dbReference type="Pfam" id="PF18962"/>
    </source>
</evidence>
<evidence type="ECO:0000256" key="3">
    <source>
        <dbReference type="ARBA" id="ARBA00022729"/>
    </source>
</evidence>
<dbReference type="InterPro" id="IPR036852">
    <property type="entry name" value="Peptidase_S8/S53_dom_sf"/>
</dbReference>
<sequence length="688" mass="73556">MKKKLLSLTLLTLVFGAVNAQSTEELKQKFKDQNLKKEAQIDAIQLKSGSAFLQNNKTAIAEFSKDQVDIDKTDDIRANIASNVDQIQNGAVGGFSINGENMAITIFDGGKILSNHIEFRDTENEGLSRIVDLENGAQGLNSHATAVGGFIGAEGRGTVISIPNVAKGVLPKATIKHAGFATTSNGDRFTKILEFNEFISNHSYGVNNGWSQESATSGTLGAGYYYPVNTTIFSDPNQTLSGAYQSNDANIDQIVYVDPRFTIVKSSGNYYGTGPGPNDAKYRWANGAYTAYVEGDLIPNANCSSGAYCIGNGSLAKNIIVVGAVNIPTTSDFKITSPSHIVRSSYSSVGPRKDGAIKPDIVAVGTLVVAPTYSSDNPTSVSTYTRGSGTSYSAPKVTGAVGAITQLKRLLTNDSEFYFNADEVKTILLHTAMEAGLHDGPDNAYGWGMLDALKAAEVVLSTHNNEDTLERNDKVSGIDYEKVISAREGEELKVTISWIDPAATILPGTLDRVNDISSKLVNDLDLRIIDTVTNEVYFPWKLDLANVTGAAVKGDNTVDNVEQVVIKTPVAGRNYKVVVSNKENLVDDLNAAANQKYSLLITGANAENLSTVDVATKDKVSVYPTVAKDVVNIDSTAKINAVELIDLTGKLISTTKTNKVNVSSLPSGVYVLKITTDKGVTTKKIVKQ</sequence>
<accession>A0A3L9M389</accession>
<dbReference type="SUPFAM" id="SSF49785">
    <property type="entry name" value="Galactose-binding domain-like"/>
    <property type="match status" value="1"/>
</dbReference>
<dbReference type="SUPFAM" id="SSF52743">
    <property type="entry name" value="Subtilisin-like"/>
    <property type="match status" value="1"/>
</dbReference>
<gene>
    <name evidence="9" type="ORF">EAH69_13545</name>
</gene>
<feature type="domain" description="Secretion system C-terminal sorting" evidence="8">
    <location>
        <begin position="622"/>
        <end position="686"/>
    </location>
</feature>
<dbReference type="Gene3D" id="2.60.120.380">
    <property type="match status" value="1"/>
</dbReference>
<evidence type="ECO:0000256" key="2">
    <source>
        <dbReference type="ARBA" id="ARBA00022670"/>
    </source>
</evidence>
<name>A0A3L9M389_9FLAO</name>
<dbReference type="Pfam" id="PF00082">
    <property type="entry name" value="Peptidase_S8"/>
    <property type="match status" value="1"/>
</dbReference>
<evidence type="ECO:0000259" key="7">
    <source>
        <dbReference type="Pfam" id="PF00082"/>
    </source>
</evidence>
<dbReference type="EMBL" id="RDOJ01000029">
    <property type="protein sequence ID" value="RLZ06436.1"/>
    <property type="molecule type" value="Genomic_DNA"/>
</dbReference>
<dbReference type="InterPro" id="IPR008979">
    <property type="entry name" value="Galactose-bd-like_sf"/>
</dbReference>
<evidence type="ECO:0000256" key="1">
    <source>
        <dbReference type="ARBA" id="ARBA00011073"/>
    </source>
</evidence>
<keyword evidence="5" id="KW-0720">Serine protease</keyword>
<feature type="domain" description="Peptidase S8/S53" evidence="7">
    <location>
        <begin position="126"/>
        <end position="448"/>
    </location>
</feature>
<evidence type="ECO:0000256" key="5">
    <source>
        <dbReference type="ARBA" id="ARBA00022825"/>
    </source>
</evidence>
<keyword evidence="10" id="KW-1185">Reference proteome</keyword>
<dbReference type="RefSeq" id="WP_121935753.1">
    <property type="nucleotide sequence ID" value="NZ_RDOJ01000029.1"/>
</dbReference>
<dbReference type="NCBIfam" id="TIGR04183">
    <property type="entry name" value="Por_Secre_tail"/>
    <property type="match status" value="1"/>
</dbReference>
<dbReference type="Gene3D" id="3.40.50.200">
    <property type="entry name" value="Peptidase S8/S53 domain"/>
    <property type="match status" value="1"/>
</dbReference>
<dbReference type="OrthoDB" id="9792152at2"/>
<dbReference type="AlphaFoldDB" id="A0A3L9M389"/>
<feature type="signal peptide" evidence="6">
    <location>
        <begin position="1"/>
        <end position="20"/>
    </location>
</feature>
<dbReference type="GO" id="GO:0006508">
    <property type="term" value="P:proteolysis"/>
    <property type="evidence" value="ECO:0007669"/>
    <property type="project" value="UniProtKB-KW"/>
</dbReference>
<comment type="similarity">
    <text evidence="1">Belongs to the peptidase S8 family.</text>
</comment>
<dbReference type="InterPro" id="IPR023828">
    <property type="entry name" value="Peptidase_S8_Ser-AS"/>
</dbReference>
<feature type="chain" id="PRO_5018204040" evidence="6">
    <location>
        <begin position="21"/>
        <end position="688"/>
    </location>
</feature>
<dbReference type="Proteomes" id="UP000275348">
    <property type="component" value="Unassembled WGS sequence"/>
</dbReference>
<organism evidence="9 10">
    <name type="scientific">Faecalibacter macacae</name>
    <dbReference type="NCBI Taxonomy" id="1859289"/>
    <lineage>
        <taxon>Bacteria</taxon>
        <taxon>Pseudomonadati</taxon>
        <taxon>Bacteroidota</taxon>
        <taxon>Flavobacteriia</taxon>
        <taxon>Flavobacteriales</taxon>
        <taxon>Weeksellaceae</taxon>
        <taxon>Faecalibacter</taxon>
    </lineage>
</organism>
<keyword evidence="3 6" id="KW-0732">Signal</keyword>